<dbReference type="SUPFAM" id="SSF53448">
    <property type="entry name" value="Nucleotide-diphospho-sugar transferases"/>
    <property type="match status" value="1"/>
</dbReference>
<evidence type="ECO:0000256" key="1">
    <source>
        <dbReference type="ARBA" id="ARBA00006890"/>
    </source>
</evidence>
<dbReference type="EC" id="2.7.7.9" evidence="2"/>
<evidence type="ECO:0000313" key="7">
    <source>
        <dbReference type="EMBL" id="UUY04375.1"/>
    </source>
</evidence>
<keyword evidence="3" id="KW-0808">Transferase</keyword>
<accession>A0ABY5PIM8</accession>
<sequence>MIADAVVPVAGLGTRLRPLTRALPKELLPVARAPVIEHVVRELADAGIERVVLVTRRGKQAIVDHLDGLEDLPCDVMAVRQAEPRGLGDAIACARAALPDDVPFAVALGDTLVENGPQVMRRLIAAADDKHADVVIALEHVEGDEISRYGVAAPEGRVLSGNGAIPLRGLVEKPSPADAPSDLAIASRYVLPFSIFDALSRVQPGVGGELQLTDALQLLIDEGARAVGVPLREGEARHDVGSMESYTAAFLRYALIDPELGPVIREQLADG</sequence>
<evidence type="ECO:0000256" key="5">
    <source>
        <dbReference type="ARBA" id="ARBA00048128"/>
    </source>
</evidence>
<name>A0ABY5PIM8_9ACTN</name>
<comment type="catalytic activity">
    <reaction evidence="5">
        <text>alpha-D-glucose 1-phosphate + UTP + H(+) = UDP-alpha-D-glucose + diphosphate</text>
        <dbReference type="Rhea" id="RHEA:19889"/>
        <dbReference type="ChEBI" id="CHEBI:15378"/>
        <dbReference type="ChEBI" id="CHEBI:33019"/>
        <dbReference type="ChEBI" id="CHEBI:46398"/>
        <dbReference type="ChEBI" id="CHEBI:58601"/>
        <dbReference type="ChEBI" id="CHEBI:58885"/>
        <dbReference type="EC" id="2.7.7.9"/>
    </reaction>
</comment>
<evidence type="ECO:0000256" key="4">
    <source>
        <dbReference type="ARBA" id="ARBA00022695"/>
    </source>
</evidence>
<dbReference type="PANTHER" id="PTHR43197:SF1">
    <property type="entry name" value="UTP--GLUCOSE-1-PHOSPHATE URIDYLYLTRANSFERASE"/>
    <property type="match status" value="1"/>
</dbReference>
<comment type="similarity">
    <text evidence="1">Belongs to the UDPGP type 2 family.</text>
</comment>
<evidence type="ECO:0000256" key="3">
    <source>
        <dbReference type="ARBA" id="ARBA00022679"/>
    </source>
</evidence>
<dbReference type="Proteomes" id="UP001058860">
    <property type="component" value="Chromosome"/>
</dbReference>
<dbReference type="Pfam" id="PF00483">
    <property type="entry name" value="NTP_transferase"/>
    <property type="match status" value="1"/>
</dbReference>
<dbReference type="InterPro" id="IPR005835">
    <property type="entry name" value="NTP_transferase_dom"/>
</dbReference>
<dbReference type="EMBL" id="CP088295">
    <property type="protein sequence ID" value="UUY04375.1"/>
    <property type="molecule type" value="Genomic_DNA"/>
</dbReference>
<dbReference type="RefSeq" id="WP_353864863.1">
    <property type="nucleotide sequence ID" value="NZ_CP088295.1"/>
</dbReference>
<evidence type="ECO:0000313" key="8">
    <source>
        <dbReference type="Proteomes" id="UP001058860"/>
    </source>
</evidence>
<dbReference type="PANTHER" id="PTHR43197">
    <property type="entry name" value="UTP--GLUCOSE-1-PHOSPHATE URIDYLYLTRANSFERASE"/>
    <property type="match status" value="1"/>
</dbReference>
<gene>
    <name evidence="7" type="ORF">LRS13_02265</name>
</gene>
<dbReference type="InterPro" id="IPR029044">
    <property type="entry name" value="Nucleotide-diphossugar_trans"/>
</dbReference>
<protein>
    <recommendedName>
        <fullName evidence="2">UTP--glucose-1-phosphate uridylyltransferase</fullName>
        <ecNumber evidence="2">2.7.7.9</ecNumber>
    </recommendedName>
</protein>
<keyword evidence="8" id="KW-1185">Reference proteome</keyword>
<dbReference type="GO" id="GO:0016779">
    <property type="term" value="F:nucleotidyltransferase activity"/>
    <property type="evidence" value="ECO:0007669"/>
    <property type="project" value="UniProtKB-KW"/>
</dbReference>
<proteinExistence type="inferred from homology"/>
<evidence type="ECO:0000259" key="6">
    <source>
        <dbReference type="Pfam" id="PF00483"/>
    </source>
</evidence>
<feature type="domain" description="Nucleotidyl transferase" evidence="6">
    <location>
        <begin position="6"/>
        <end position="253"/>
    </location>
</feature>
<reference evidence="8" key="1">
    <citation type="submission" date="2021-11" db="EMBL/GenBank/DDBJ databases">
        <title>Cultivation dependent microbiological survey of springs from the worlds oldest radium mine currently devoted to the extraction of radon-saturated water.</title>
        <authorList>
            <person name="Kapinusova G."/>
            <person name="Smrhova T."/>
            <person name="Strejcek M."/>
            <person name="Suman J."/>
            <person name="Jani K."/>
            <person name="Pajer P."/>
            <person name="Uhlik O."/>
        </authorList>
    </citation>
    <scope>NUCLEOTIDE SEQUENCE [LARGE SCALE GENOMIC DNA]</scope>
    <source>
        <strain evidence="8">J379</strain>
    </source>
</reference>
<keyword evidence="4 7" id="KW-0548">Nucleotidyltransferase</keyword>
<evidence type="ECO:0000256" key="2">
    <source>
        <dbReference type="ARBA" id="ARBA00012415"/>
    </source>
</evidence>
<dbReference type="Gene3D" id="3.90.550.10">
    <property type="entry name" value="Spore Coat Polysaccharide Biosynthesis Protein SpsA, Chain A"/>
    <property type="match status" value="1"/>
</dbReference>
<dbReference type="InterPro" id="IPR005771">
    <property type="entry name" value="GalU_uridylyltTrfase_bac/arc"/>
</dbReference>
<organism evidence="7 8">
    <name type="scientific">Svornostia abyssi</name>
    <dbReference type="NCBI Taxonomy" id="2898438"/>
    <lineage>
        <taxon>Bacteria</taxon>
        <taxon>Bacillati</taxon>
        <taxon>Actinomycetota</taxon>
        <taxon>Thermoleophilia</taxon>
        <taxon>Solirubrobacterales</taxon>
        <taxon>Baekduiaceae</taxon>
        <taxon>Svornostia</taxon>
    </lineage>
</organism>